<evidence type="ECO:0000313" key="3">
    <source>
        <dbReference type="Proteomes" id="UP001500843"/>
    </source>
</evidence>
<proteinExistence type="predicted"/>
<dbReference type="Proteomes" id="UP001500843">
    <property type="component" value="Unassembled WGS sequence"/>
</dbReference>
<sequence length="128" mass="14777">MSARFPCSCCGHLVFDDPPGSHAICGICFWEDDAIQLRWPDRTGGANGPSLIEAQQLYAKLGAMEPRFIRLVHQPTDDEPLDADWRAIDLMIDSFEPRGVSERPWPKDDTSLYWWRPTFWRRQPVDET</sequence>
<gene>
    <name evidence="2" type="ORF">GCM10023198_42170</name>
</gene>
<protein>
    <recommendedName>
        <fullName evidence="1">Cysteine-rich CPCC domain-containing protein</fullName>
    </recommendedName>
</protein>
<dbReference type="EMBL" id="BAABHM010000018">
    <property type="protein sequence ID" value="GAA4714505.1"/>
    <property type="molecule type" value="Genomic_DNA"/>
</dbReference>
<feature type="domain" description="Cysteine-rich CPCC" evidence="1">
    <location>
        <begin position="5"/>
        <end position="79"/>
    </location>
</feature>
<reference evidence="3" key="1">
    <citation type="journal article" date="2019" name="Int. J. Syst. Evol. Microbiol.">
        <title>The Global Catalogue of Microorganisms (GCM) 10K type strain sequencing project: providing services to taxonomists for standard genome sequencing and annotation.</title>
        <authorList>
            <consortium name="The Broad Institute Genomics Platform"/>
            <consortium name="The Broad Institute Genome Sequencing Center for Infectious Disease"/>
            <person name="Wu L."/>
            <person name="Ma J."/>
        </authorList>
    </citation>
    <scope>NUCLEOTIDE SEQUENCE [LARGE SCALE GENOMIC DNA]</scope>
    <source>
        <strain evidence="3">JCM 17975</strain>
    </source>
</reference>
<dbReference type="RefSeq" id="WP_253873729.1">
    <property type="nucleotide sequence ID" value="NZ_BAABHM010000018.1"/>
</dbReference>
<dbReference type="Pfam" id="PF14206">
    <property type="entry name" value="Cys_rich_CPCC"/>
    <property type="match status" value="1"/>
</dbReference>
<comment type="caution">
    <text evidence="2">The sequence shown here is derived from an EMBL/GenBank/DDBJ whole genome shotgun (WGS) entry which is preliminary data.</text>
</comment>
<dbReference type="InterPro" id="IPR025983">
    <property type="entry name" value="Cys_rich_CPCC"/>
</dbReference>
<name>A0ABP8XSY8_9MICO</name>
<accession>A0ABP8XSY8</accession>
<evidence type="ECO:0000259" key="1">
    <source>
        <dbReference type="Pfam" id="PF14206"/>
    </source>
</evidence>
<organism evidence="2 3">
    <name type="scientific">Promicromonospora umidemergens</name>
    <dbReference type="NCBI Taxonomy" id="629679"/>
    <lineage>
        <taxon>Bacteria</taxon>
        <taxon>Bacillati</taxon>
        <taxon>Actinomycetota</taxon>
        <taxon>Actinomycetes</taxon>
        <taxon>Micrococcales</taxon>
        <taxon>Promicromonosporaceae</taxon>
        <taxon>Promicromonospora</taxon>
    </lineage>
</organism>
<evidence type="ECO:0000313" key="2">
    <source>
        <dbReference type="EMBL" id="GAA4714505.1"/>
    </source>
</evidence>
<keyword evidence="3" id="KW-1185">Reference proteome</keyword>